<feature type="coiled-coil region" evidence="7">
    <location>
        <begin position="355"/>
        <end position="382"/>
    </location>
</feature>
<sequence length="679" mass="76557">MTKPRGEEEEDASCESTRGKESKFVAERSDSGMDGNKNTSGSGSGNANSSSESLANDSGKNDANRNRAGGRGRYRVPSNFCRDYIFYSCKRRGCKFIHPEVDSAEYKEARASRPELAHRERERSRSPLPEMESSGPPTVCRDFLRNMCYRGKDCRYNHPSDGEKEDLPWPQLCIDYRSGNCKRYDCRFLHFTTDDEEYFLRTGTVRRELWQHFISITLKDSKLLKSRPVCKLFMQSGECSMDVCRYRHVSQREYEEEMFHVICQMVFEKCRRTNPEIPPPSASLPPPLDADIPPRPAPFHDYEHEPGRRDYDWQQPAPPRDPYGFPKSLPDVMPREVDQLTRENMDLRRIISEDSARFKTDIDRLNMDNAKLQEQLNYMKSSGSGLPPQMSMLQQEHAELSAKVKSISDWNVELQAKFSTARRECDEMRDSVKVLNLELATVNEEKIKLKRKSDELEAKLQVAQAGKEEANLAVEKKEYLESKLRQYYEAMKRCEAEFVSVLEKNFHISTPNVMSYFPSWGYLMSFVTDIVSQINSTVSTPSASITSGVTSSYAYGGYSLPPPSVSSSAPYGNYPPTDFNNASAGNTASFSAPPSQAASAYSNNSNSGYGNNSNAYGYGTSYDGSYGNLGNYNTTTSGPPPASGVTSGAADARKVGVKKDNHLAPPPWKNDNIKRDRHM</sequence>
<dbReference type="KEGG" id="hazt:108672501"/>
<dbReference type="GO" id="GO:0043484">
    <property type="term" value="P:regulation of RNA splicing"/>
    <property type="evidence" value="ECO:0007669"/>
    <property type="project" value="TreeGrafter"/>
</dbReference>
<dbReference type="RefSeq" id="XP_047739626.1">
    <property type="nucleotide sequence ID" value="XM_047883670.1"/>
</dbReference>
<feature type="compositionally biased region" description="Basic and acidic residues" evidence="8">
    <location>
        <begin position="17"/>
        <end position="31"/>
    </location>
</feature>
<feature type="domain" description="C3H1-type" evidence="9">
    <location>
        <begin position="134"/>
        <end position="161"/>
    </location>
</feature>
<evidence type="ECO:0000313" key="10">
    <source>
        <dbReference type="Proteomes" id="UP000694843"/>
    </source>
</evidence>
<evidence type="ECO:0000256" key="7">
    <source>
        <dbReference type="SAM" id="Coils"/>
    </source>
</evidence>
<dbReference type="RefSeq" id="XP_018015667.1">
    <property type="nucleotide sequence ID" value="XM_018160178.2"/>
</dbReference>
<dbReference type="InterPro" id="IPR000571">
    <property type="entry name" value="Znf_CCCH"/>
</dbReference>
<dbReference type="OrthoDB" id="250836at2759"/>
<feature type="compositionally biased region" description="Basic and acidic residues" evidence="8">
    <location>
        <begin position="111"/>
        <end position="125"/>
    </location>
</feature>
<evidence type="ECO:0000256" key="6">
    <source>
        <dbReference type="PROSITE-ProRule" id="PRU00723"/>
    </source>
</evidence>
<feature type="zinc finger region" description="C3H1-type" evidence="6">
    <location>
        <begin position="224"/>
        <end position="251"/>
    </location>
</feature>
<keyword evidence="10" id="KW-1185">Reference proteome</keyword>
<evidence type="ECO:0000256" key="8">
    <source>
        <dbReference type="SAM" id="MobiDB-lite"/>
    </source>
</evidence>
<feature type="zinc finger region" description="C3H1-type" evidence="6">
    <location>
        <begin position="134"/>
        <end position="161"/>
    </location>
</feature>
<dbReference type="AlphaFoldDB" id="A0A8B7NRH2"/>
<feature type="domain" description="C3H1-type" evidence="9">
    <location>
        <begin position="224"/>
        <end position="251"/>
    </location>
</feature>
<feature type="region of interest" description="Disordered" evidence="8">
    <location>
        <begin position="632"/>
        <end position="679"/>
    </location>
</feature>
<organism evidence="10 11">
    <name type="scientific">Hyalella azteca</name>
    <name type="common">Amphipod</name>
    <dbReference type="NCBI Taxonomy" id="294128"/>
    <lineage>
        <taxon>Eukaryota</taxon>
        <taxon>Metazoa</taxon>
        <taxon>Ecdysozoa</taxon>
        <taxon>Arthropoda</taxon>
        <taxon>Crustacea</taxon>
        <taxon>Multicrustacea</taxon>
        <taxon>Malacostraca</taxon>
        <taxon>Eumalacostraca</taxon>
        <taxon>Peracarida</taxon>
        <taxon>Amphipoda</taxon>
        <taxon>Senticaudata</taxon>
        <taxon>Talitrida</taxon>
        <taxon>Talitroidea</taxon>
        <taxon>Hyalellidae</taxon>
        <taxon>Hyalella</taxon>
    </lineage>
</organism>
<evidence type="ECO:0000256" key="5">
    <source>
        <dbReference type="ARBA" id="ARBA00038226"/>
    </source>
</evidence>
<feature type="coiled-coil region" evidence="7">
    <location>
        <begin position="411"/>
        <end position="497"/>
    </location>
</feature>
<feature type="compositionally biased region" description="Pro residues" evidence="8">
    <location>
        <begin position="277"/>
        <end position="297"/>
    </location>
</feature>
<evidence type="ECO:0000256" key="4">
    <source>
        <dbReference type="ARBA" id="ARBA00022833"/>
    </source>
</evidence>
<dbReference type="PANTHER" id="PTHR12675">
    <property type="entry name" value="MUSCLEBLIND-LIKE PROTEIN"/>
    <property type="match status" value="1"/>
</dbReference>
<feature type="compositionally biased region" description="Basic and acidic residues" evidence="8">
    <location>
        <begin position="651"/>
        <end position="662"/>
    </location>
</feature>
<evidence type="ECO:0000259" key="9">
    <source>
        <dbReference type="PROSITE" id="PS50103"/>
    </source>
</evidence>
<proteinExistence type="inferred from homology"/>
<dbReference type="PROSITE" id="PS50103">
    <property type="entry name" value="ZF_C3H1"/>
    <property type="match status" value="2"/>
</dbReference>
<feature type="region of interest" description="Disordered" evidence="8">
    <location>
        <begin position="277"/>
        <end position="310"/>
    </location>
</feature>
<dbReference type="InterPro" id="IPR054429">
    <property type="entry name" value="Znf-CCCH_Muscleblind-like"/>
</dbReference>
<feature type="compositionally biased region" description="Basic and acidic residues" evidence="8">
    <location>
        <begin position="298"/>
        <end position="310"/>
    </location>
</feature>
<feature type="region of interest" description="Disordered" evidence="8">
    <location>
        <begin position="111"/>
        <end position="137"/>
    </location>
</feature>
<keyword evidence="7" id="KW-0175">Coiled coil</keyword>
<evidence type="ECO:0000313" key="12">
    <source>
        <dbReference type="RefSeq" id="XP_047739626.1"/>
    </source>
</evidence>
<accession>A0A8B7NRH2</accession>
<dbReference type="GO" id="GO:0008270">
    <property type="term" value="F:zinc ion binding"/>
    <property type="evidence" value="ECO:0007669"/>
    <property type="project" value="UniProtKB-KW"/>
</dbReference>
<keyword evidence="2" id="KW-0677">Repeat</keyword>
<protein>
    <submittedName>
        <fullName evidence="11 12">Uncharacterized protein LOC108672501</fullName>
    </submittedName>
</protein>
<evidence type="ECO:0000256" key="2">
    <source>
        <dbReference type="ARBA" id="ARBA00022737"/>
    </source>
</evidence>
<dbReference type="SMART" id="SM00356">
    <property type="entry name" value="ZnF_C3H1"/>
    <property type="match status" value="4"/>
</dbReference>
<keyword evidence="3 6" id="KW-0863">Zinc-finger</keyword>
<feature type="region of interest" description="Disordered" evidence="8">
    <location>
        <begin position="1"/>
        <end position="72"/>
    </location>
</feature>
<evidence type="ECO:0000256" key="1">
    <source>
        <dbReference type="ARBA" id="ARBA00022723"/>
    </source>
</evidence>
<comment type="similarity">
    <text evidence="5">Belongs to the muscleblind family.</text>
</comment>
<evidence type="ECO:0000256" key="3">
    <source>
        <dbReference type="ARBA" id="ARBA00022771"/>
    </source>
</evidence>
<evidence type="ECO:0000313" key="11">
    <source>
        <dbReference type="RefSeq" id="XP_018015667.1"/>
    </source>
</evidence>
<dbReference type="PANTHER" id="PTHR12675:SF6">
    <property type="entry name" value="ZINC FINGER CCCH DOMAIN-CONTAINING PROTEIN 10"/>
    <property type="match status" value="1"/>
</dbReference>
<reference evidence="11 12" key="1">
    <citation type="submission" date="2025-04" db="UniProtKB">
        <authorList>
            <consortium name="RefSeq"/>
        </authorList>
    </citation>
    <scope>IDENTIFICATION</scope>
    <source>
        <tissue evidence="11 12">Whole organism</tissue>
    </source>
</reference>
<dbReference type="GO" id="GO:0003723">
    <property type="term" value="F:RNA binding"/>
    <property type="evidence" value="ECO:0007669"/>
    <property type="project" value="TreeGrafter"/>
</dbReference>
<keyword evidence="1 6" id="KW-0479">Metal-binding</keyword>
<gene>
    <name evidence="11 12" type="primary">LOC108672501</name>
</gene>
<keyword evidence="4 6" id="KW-0862">Zinc</keyword>
<feature type="compositionally biased region" description="Low complexity" evidence="8">
    <location>
        <begin position="35"/>
        <end position="58"/>
    </location>
</feature>
<name>A0A8B7NRH2_HYAAZ</name>
<dbReference type="Pfam" id="PF22628">
    <property type="entry name" value="zf-CCCH_10"/>
    <property type="match status" value="1"/>
</dbReference>
<dbReference type="Gene3D" id="3.30.1370.210">
    <property type="match status" value="1"/>
</dbReference>
<dbReference type="GeneID" id="108672501"/>
<dbReference type="Proteomes" id="UP000694843">
    <property type="component" value="Unplaced"/>
</dbReference>